<sequence length="210" mass="23036">MTPQTVVFDLGAVLLHWKPIELAMHLLPAHAPNPAAAEQLCERIFQGLHPGATWAEFDRGSVAAEPLAALLSAQSGVEAAELLRFIHAIPDHLHTKGDTAALLPRLQAQGHRLVYLSNMPSPYADRLVAERDFFEHFEDGIFSARVGLVKPEPAIYALAEQQFGLSPAHTVFIDDNAHNIVTARARGWQAVQFLDAAQCERDLTALGWLN</sequence>
<comment type="caution">
    <text evidence="1">The sequence shown here is derived from an EMBL/GenBank/DDBJ whole genome shotgun (WGS) entry which is preliminary data.</text>
</comment>
<dbReference type="PANTHER" id="PTHR43611">
    <property type="entry name" value="ALPHA-D-GLUCOSE 1-PHOSPHATE PHOSPHATASE"/>
    <property type="match status" value="1"/>
</dbReference>
<keyword evidence="2" id="KW-1185">Reference proteome</keyword>
<dbReference type="PRINTS" id="PR00413">
    <property type="entry name" value="HADHALOGNASE"/>
</dbReference>
<accession>A0ABU2C9X9</accession>
<protein>
    <submittedName>
        <fullName evidence="1">HAD superfamily hydrolase (TIGR01509 family)</fullName>
    </submittedName>
</protein>
<dbReference type="NCBIfam" id="TIGR01549">
    <property type="entry name" value="HAD-SF-IA-v1"/>
    <property type="match status" value="1"/>
</dbReference>
<proteinExistence type="predicted"/>
<dbReference type="RefSeq" id="WP_116606397.1">
    <property type="nucleotide sequence ID" value="NZ_JAVDXT010000002.1"/>
</dbReference>
<evidence type="ECO:0000313" key="2">
    <source>
        <dbReference type="Proteomes" id="UP001180487"/>
    </source>
</evidence>
<dbReference type="PANTHER" id="PTHR43611:SF3">
    <property type="entry name" value="FLAVIN MONONUCLEOTIDE HYDROLASE 1, CHLOROPLATIC"/>
    <property type="match status" value="1"/>
</dbReference>
<dbReference type="CDD" id="cd02603">
    <property type="entry name" value="HAD_sEH-N_like"/>
    <property type="match status" value="1"/>
</dbReference>
<dbReference type="EMBL" id="JAVDXT010000002">
    <property type="protein sequence ID" value="MDR7378123.1"/>
    <property type="molecule type" value="Genomic_DNA"/>
</dbReference>
<dbReference type="InterPro" id="IPR036412">
    <property type="entry name" value="HAD-like_sf"/>
</dbReference>
<dbReference type="Gene3D" id="3.40.50.1000">
    <property type="entry name" value="HAD superfamily/HAD-like"/>
    <property type="match status" value="1"/>
</dbReference>
<dbReference type="Pfam" id="PF00702">
    <property type="entry name" value="Hydrolase"/>
    <property type="match status" value="1"/>
</dbReference>
<keyword evidence="1" id="KW-0378">Hydrolase</keyword>
<name>A0ABU2C9X9_9BURK</name>
<dbReference type="NCBIfam" id="TIGR01509">
    <property type="entry name" value="HAD-SF-IA-v3"/>
    <property type="match status" value="1"/>
</dbReference>
<evidence type="ECO:0000313" key="1">
    <source>
        <dbReference type="EMBL" id="MDR7378123.1"/>
    </source>
</evidence>
<dbReference type="SUPFAM" id="SSF56784">
    <property type="entry name" value="HAD-like"/>
    <property type="match status" value="1"/>
</dbReference>
<dbReference type="InterPro" id="IPR023214">
    <property type="entry name" value="HAD_sf"/>
</dbReference>
<dbReference type="InterPro" id="IPR006439">
    <property type="entry name" value="HAD-SF_hydro_IA"/>
</dbReference>
<dbReference type="GO" id="GO:0016787">
    <property type="term" value="F:hydrolase activity"/>
    <property type="evidence" value="ECO:0007669"/>
    <property type="project" value="UniProtKB-KW"/>
</dbReference>
<gene>
    <name evidence="1" type="ORF">J2X19_002802</name>
</gene>
<dbReference type="Proteomes" id="UP001180487">
    <property type="component" value="Unassembled WGS sequence"/>
</dbReference>
<organism evidence="1 2">
    <name type="scientific">Rhodoferax ferrireducens</name>
    <dbReference type="NCBI Taxonomy" id="192843"/>
    <lineage>
        <taxon>Bacteria</taxon>
        <taxon>Pseudomonadati</taxon>
        <taxon>Pseudomonadota</taxon>
        <taxon>Betaproteobacteria</taxon>
        <taxon>Burkholderiales</taxon>
        <taxon>Comamonadaceae</taxon>
        <taxon>Rhodoferax</taxon>
    </lineage>
</organism>
<reference evidence="1 2" key="1">
    <citation type="submission" date="2023-07" db="EMBL/GenBank/DDBJ databases">
        <title>Sorghum-associated microbial communities from plants grown in Nebraska, USA.</title>
        <authorList>
            <person name="Schachtman D."/>
        </authorList>
    </citation>
    <scope>NUCLEOTIDE SEQUENCE [LARGE SCALE GENOMIC DNA]</scope>
    <source>
        <strain evidence="1 2">BE313</strain>
    </source>
</reference>